<keyword evidence="3" id="KW-1185">Reference proteome</keyword>
<dbReference type="Pfam" id="PF07969">
    <property type="entry name" value="Amidohydro_3"/>
    <property type="match status" value="1"/>
</dbReference>
<evidence type="ECO:0000259" key="1">
    <source>
        <dbReference type="Pfam" id="PF07969"/>
    </source>
</evidence>
<dbReference type="Gene3D" id="3.20.20.140">
    <property type="entry name" value="Metal-dependent hydrolases"/>
    <property type="match status" value="1"/>
</dbReference>
<evidence type="ECO:0000313" key="2">
    <source>
        <dbReference type="EMBL" id="NYD55579.1"/>
    </source>
</evidence>
<dbReference type="SUPFAM" id="SSF51556">
    <property type="entry name" value="Metallo-dependent hydrolases"/>
    <property type="match status" value="1"/>
</dbReference>
<feature type="domain" description="Amidohydrolase 3" evidence="1">
    <location>
        <begin position="49"/>
        <end position="494"/>
    </location>
</feature>
<name>A0A7Y9EXA4_9MICO</name>
<dbReference type="PANTHER" id="PTHR22642:SF2">
    <property type="entry name" value="PROTEIN LONG AFTER FAR-RED 3"/>
    <property type="match status" value="1"/>
</dbReference>
<dbReference type="Gene3D" id="2.30.40.10">
    <property type="entry name" value="Urease, subunit C, domain 1"/>
    <property type="match status" value="1"/>
</dbReference>
<dbReference type="Proteomes" id="UP000552045">
    <property type="component" value="Unassembled WGS sequence"/>
</dbReference>
<dbReference type="GO" id="GO:0016810">
    <property type="term" value="F:hydrolase activity, acting on carbon-nitrogen (but not peptide) bonds"/>
    <property type="evidence" value="ECO:0007669"/>
    <property type="project" value="InterPro"/>
</dbReference>
<organism evidence="2 3">
    <name type="scientific">Microbacterium pseudoresistens</name>
    <dbReference type="NCBI Taxonomy" id="640634"/>
    <lineage>
        <taxon>Bacteria</taxon>
        <taxon>Bacillati</taxon>
        <taxon>Actinomycetota</taxon>
        <taxon>Actinomycetes</taxon>
        <taxon>Micrococcales</taxon>
        <taxon>Microbacteriaceae</taxon>
        <taxon>Microbacterium</taxon>
    </lineage>
</organism>
<proteinExistence type="predicted"/>
<accession>A0A7Y9EXA4</accession>
<gene>
    <name evidence="2" type="ORF">BKA02_002634</name>
</gene>
<dbReference type="InterPro" id="IPR013108">
    <property type="entry name" value="Amidohydro_3"/>
</dbReference>
<dbReference type="InterPro" id="IPR011059">
    <property type="entry name" value="Metal-dep_hydrolase_composite"/>
</dbReference>
<comment type="caution">
    <text evidence="2">The sequence shown here is derived from an EMBL/GenBank/DDBJ whole genome shotgun (WGS) entry which is preliminary data.</text>
</comment>
<dbReference type="Gene3D" id="3.10.310.70">
    <property type="match status" value="1"/>
</dbReference>
<dbReference type="AlphaFoldDB" id="A0A7Y9EXA4"/>
<dbReference type="PANTHER" id="PTHR22642">
    <property type="entry name" value="IMIDAZOLONEPROPIONASE"/>
    <property type="match status" value="1"/>
</dbReference>
<protein>
    <recommendedName>
        <fullName evidence="1">Amidohydrolase 3 domain-containing protein</fullName>
    </recommendedName>
</protein>
<dbReference type="RefSeq" id="WP_179434728.1">
    <property type="nucleotide sequence ID" value="NZ_BAABLC010000004.1"/>
</dbReference>
<sequence length="496" mass="52807">MTTVSAIRAVRIATDDRRLLPVDGPVDVLIDKGHIVDVAPAGALRLRGEVLDGDGAWLIPGLWDHHVHAVQWALAADRIPLGDSGSAAESAHRMATAPVLDDGRRVGTGFRAVRWADAPDLALLDRFTGETPTYLINADVHSVWLNSAAFRREGFAPQHDGLLREEDAFEISRRLNAVDPQAADLAVIQAGRRAAARGVVGVVDFDMAWNAEAWRRRLAVGFDAHRVKFGVYPDDLERAIAEGLATGEPVGDDPHGLVRTGALKVISDGSLGTRTAACSHAYADDERNRGVLSVPPDELRELLTRATGAGFASAVHAIGDVALSAALDMFAATGAWGTIEHAQLIRHADVARLSRLGVAVSVQPRHAIDDRDAADELWASQTSMIYPLATLHRAGAVLRFGSDAPVAPLDPWRTIAAAVHRTDDTRAAWHAEEAVDLDVAMAASTRNGTGGDTIIAPGAVADLALIGRDPRQTDAEGLRTMPVHATLVAGRITHRA</sequence>
<dbReference type="SUPFAM" id="SSF51338">
    <property type="entry name" value="Composite domain of metallo-dependent hydrolases"/>
    <property type="match status" value="1"/>
</dbReference>
<dbReference type="EMBL" id="JACCBH010000001">
    <property type="protein sequence ID" value="NYD55579.1"/>
    <property type="molecule type" value="Genomic_DNA"/>
</dbReference>
<dbReference type="InterPro" id="IPR032466">
    <property type="entry name" value="Metal_Hydrolase"/>
</dbReference>
<reference evidence="2 3" key="1">
    <citation type="submission" date="2020-07" db="EMBL/GenBank/DDBJ databases">
        <title>Sequencing the genomes of 1000 actinobacteria strains.</title>
        <authorList>
            <person name="Klenk H.-P."/>
        </authorList>
    </citation>
    <scope>NUCLEOTIDE SEQUENCE [LARGE SCALE GENOMIC DNA]</scope>
    <source>
        <strain evidence="2 3">DSM 22185</strain>
    </source>
</reference>
<evidence type="ECO:0000313" key="3">
    <source>
        <dbReference type="Proteomes" id="UP000552045"/>
    </source>
</evidence>